<evidence type="ECO:0000256" key="4">
    <source>
        <dbReference type="ARBA" id="ARBA00023136"/>
    </source>
</evidence>
<organism evidence="8 9">
    <name type="scientific">Dactylosporangium maewongense</name>
    <dbReference type="NCBI Taxonomy" id="634393"/>
    <lineage>
        <taxon>Bacteria</taxon>
        <taxon>Bacillati</taxon>
        <taxon>Actinomycetota</taxon>
        <taxon>Actinomycetes</taxon>
        <taxon>Micromonosporales</taxon>
        <taxon>Micromonosporaceae</taxon>
        <taxon>Dactylosporangium</taxon>
    </lineage>
</organism>
<name>A0ABN2AJI1_9ACTN</name>
<evidence type="ECO:0000256" key="1">
    <source>
        <dbReference type="ARBA" id="ARBA00004141"/>
    </source>
</evidence>
<gene>
    <name evidence="8" type="ORF">GCM10009827_038960</name>
</gene>
<feature type="domain" description="ABC-2 type transporter transmembrane" evidence="7">
    <location>
        <begin position="46"/>
        <end position="235"/>
    </location>
</feature>
<dbReference type="InterPro" id="IPR000412">
    <property type="entry name" value="ABC_2_transport"/>
</dbReference>
<evidence type="ECO:0000256" key="3">
    <source>
        <dbReference type="ARBA" id="ARBA00022989"/>
    </source>
</evidence>
<dbReference type="Pfam" id="PF12698">
    <property type="entry name" value="ABC2_membrane_3"/>
    <property type="match status" value="1"/>
</dbReference>
<feature type="transmembrane region" description="Helical" evidence="6">
    <location>
        <begin position="97"/>
        <end position="120"/>
    </location>
</feature>
<dbReference type="PIRSF" id="PIRSF006648">
    <property type="entry name" value="DrrB"/>
    <property type="match status" value="1"/>
</dbReference>
<keyword evidence="4 6" id="KW-0472">Membrane</keyword>
<evidence type="ECO:0000256" key="6">
    <source>
        <dbReference type="SAM" id="Phobius"/>
    </source>
</evidence>
<keyword evidence="3 6" id="KW-1133">Transmembrane helix</keyword>
<feature type="transmembrane region" description="Helical" evidence="6">
    <location>
        <begin position="132"/>
        <end position="158"/>
    </location>
</feature>
<dbReference type="PANTHER" id="PTHR43077:SF11">
    <property type="entry name" value="TRANSPORT PERMEASE YVFS-RELATED"/>
    <property type="match status" value="1"/>
</dbReference>
<keyword evidence="5" id="KW-0046">Antibiotic resistance</keyword>
<keyword evidence="9" id="KW-1185">Reference proteome</keyword>
<accession>A0ABN2AJI1</accession>
<evidence type="ECO:0000256" key="5">
    <source>
        <dbReference type="ARBA" id="ARBA00023251"/>
    </source>
</evidence>
<dbReference type="InterPro" id="IPR051328">
    <property type="entry name" value="T7SS_ABC-Transporter"/>
</dbReference>
<comment type="subcellular location">
    <subcellularLocation>
        <location evidence="1">Membrane</location>
        <topology evidence="1">Multi-pass membrane protein</topology>
    </subcellularLocation>
</comment>
<protein>
    <submittedName>
        <fullName evidence="8">ABC transporter permease</fullName>
    </submittedName>
</protein>
<evidence type="ECO:0000256" key="2">
    <source>
        <dbReference type="ARBA" id="ARBA00022692"/>
    </source>
</evidence>
<feature type="transmembrane region" description="Helical" evidence="6">
    <location>
        <begin position="165"/>
        <end position="183"/>
    </location>
</feature>
<reference evidence="8 9" key="1">
    <citation type="journal article" date="2019" name="Int. J. Syst. Evol. Microbiol.">
        <title>The Global Catalogue of Microorganisms (GCM) 10K type strain sequencing project: providing services to taxonomists for standard genome sequencing and annotation.</title>
        <authorList>
            <consortium name="The Broad Institute Genomics Platform"/>
            <consortium name="The Broad Institute Genome Sequencing Center for Infectious Disease"/>
            <person name="Wu L."/>
            <person name="Ma J."/>
        </authorList>
    </citation>
    <scope>NUCLEOTIDE SEQUENCE [LARGE SCALE GENOMIC DNA]</scope>
    <source>
        <strain evidence="8 9">JCM 15933</strain>
    </source>
</reference>
<dbReference type="Proteomes" id="UP001501470">
    <property type="component" value="Unassembled WGS sequence"/>
</dbReference>
<feature type="transmembrane region" description="Helical" evidence="6">
    <location>
        <begin position="51"/>
        <end position="76"/>
    </location>
</feature>
<dbReference type="PANTHER" id="PTHR43077">
    <property type="entry name" value="TRANSPORT PERMEASE YVFS-RELATED"/>
    <property type="match status" value="1"/>
</dbReference>
<dbReference type="InterPro" id="IPR013525">
    <property type="entry name" value="ABC2_TM"/>
</dbReference>
<feature type="transmembrane region" description="Helical" evidence="6">
    <location>
        <begin position="220"/>
        <end position="238"/>
    </location>
</feature>
<evidence type="ECO:0000259" key="7">
    <source>
        <dbReference type="Pfam" id="PF12698"/>
    </source>
</evidence>
<evidence type="ECO:0000313" key="8">
    <source>
        <dbReference type="EMBL" id="GAA1519694.1"/>
    </source>
</evidence>
<sequence length="248" mass="26274">MIAMFAYVRLELRRLGRMPGLLIFAVLMPLLSYLLFTNLHGLTGQDKDVAATYTMVSMAGYGAIGALLNYASGVVVDRSIGWMRQLRLTPLSPVRVVVGKGLTAMATAIVPVVALCAAAVAVNGVRLDVGQWLAIVPLLWFGSLPFALLGLGMGYLATAQTVQPLNLLVYLGMSIVGGLWLPLDAMPGWVAAVGRWLPTHAYADMSWQVAFGGAPTGADVLTLAAWLVAFTVLAVAGFRRSVRSTAGL</sequence>
<comment type="caution">
    <text evidence="8">The sequence shown here is derived from an EMBL/GenBank/DDBJ whole genome shotgun (WGS) entry which is preliminary data.</text>
</comment>
<feature type="transmembrane region" description="Helical" evidence="6">
    <location>
        <begin position="21"/>
        <end position="39"/>
    </location>
</feature>
<dbReference type="EMBL" id="BAAAQD010000007">
    <property type="protein sequence ID" value="GAA1519694.1"/>
    <property type="molecule type" value="Genomic_DNA"/>
</dbReference>
<proteinExistence type="predicted"/>
<keyword evidence="2 6" id="KW-0812">Transmembrane</keyword>
<evidence type="ECO:0000313" key="9">
    <source>
        <dbReference type="Proteomes" id="UP001501470"/>
    </source>
</evidence>